<dbReference type="Gene3D" id="1.10.3210.10">
    <property type="entry name" value="Hypothetical protein af1432"/>
    <property type="match status" value="1"/>
</dbReference>
<proteinExistence type="predicted"/>
<dbReference type="GO" id="GO:0006203">
    <property type="term" value="P:dGTP catabolic process"/>
    <property type="evidence" value="ECO:0007669"/>
    <property type="project" value="TreeGrafter"/>
</dbReference>
<gene>
    <name evidence="1" type="ORF">THRCLA_00096</name>
</gene>
<dbReference type="PANTHER" id="PTHR11373:SF4">
    <property type="entry name" value="DEOXYNUCLEOSIDE TRIPHOSPHATE TRIPHOSPHOHYDROLASE SAMHD1"/>
    <property type="match status" value="1"/>
</dbReference>
<dbReference type="InterPro" id="IPR050135">
    <property type="entry name" value="dGTPase-like"/>
</dbReference>
<dbReference type="GO" id="GO:0005634">
    <property type="term" value="C:nucleus"/>
    <property type="evidence" value="ECO:0007669"/>
    <property type="project" value="TreeGrafter"/>
</dbReference>
<dbReference type="Proteomes" id="UP000243217">
    <property type="component" value="Unassembled WGS sequence"/>
</dbReference>
<sequence>GAERIDKRGYLYEIVANGRNCIDVDKFDYLVRDMQCLFGGKKSYNYSRLWHYNRVIDNEICYHTSVTSDIYELFDQRYYMYKQIYGHRKGKAVEYMIIHVISLHLSSFAEYAMILADKALGISASTNSPQEFQYMTDHIIKVIECSKDASLQSARDIIKRIRRRQLYEFVDEYLVPAYLTNKIPKVQASDIACAGNALGVDLNVNDIIVYDGRLNYNLKDKNPVDMVSFYTSSNKDEKFHTPKQEVSLLFPEKFEERILRIYSRSNDKQVNLAISQAFRNHIEHYSIKVPFSPASKIVSPSHDKKPPRCTSIQFG</sequence>
<evidence type="ECO:0000313" key="1">
    <source>
        <dbReference type="EMBL" id="OQS07910.1"/>
    </source>
</evidence>
<feature type="non-terminal residue" evidence="1">
    <location>
        <position position="1"/>
    </location>
</feature>
<name>A0A1W0AD09_9STRA</name>
<comment type="caution">
    <text evidence="1">The sequence shown here is derived from an EMBL/GenBank/DDBJ whole genome shotgun (WGS) entry which is preliminary data.</text>
</comment>
<dbReference type="AlphaFoldDB" id="A0A1W0AD09"/>
<dbReference type="STRING" id="74557.A0A1W0AD09"/>
<organism evidence="1 2">
    <name type="scientific">Thraustotheca clavata</name>
    <dbReference type="NCBI Taxonomy" id="74557"/>
    <lineage>
        <taxon>Eukaryota</taxon>
        <taxon>Sar</taxon>
        <taxon>Stramenopiles</taxon>
        <taxon>Oomycota</taxon>
        <taxon>Saprolegniomycetes</taxon>
        <taxon>Saprolegniales</taxon>
        <taxon>Achlyaceae</taxon>
        <taxon>Thraustotheca</taxon>
    </lineage>
</organism>
<dbReference type="PANTHER" id="PTHR11373">
    <property type="entry name" value="DEOXYNUCLEOSIDE TRIPHOSPHATE TRIPHOSPHOHYDROLASE"/>
    <property type="match status" value="1"/>
</dbReference>
<evidence type="ECO:0000313" key="2">
    <source>
        <dbReference type="Proteomes" id="UP000243217"/>
    </source>
</evidence>
<dbReference type="EMBL" id="JNBS01000034">
    <property type="protein sequence ID" value="OQS07910.1"/>
    <property type="molecule type" value="Genomic_DNA"/>
</dbReference>
<dbReference type="Gene3D" id="3.30.70.2760">
    <property type="match status" value="1"/>
</dbReference>
<reference evidence="1 2" key="1">
    <citation type="journal article" date="2014" name="Genome Biol. Evol.">
        <title>The secreted proteins of Achlya hypogyna and Thraustotheca clavata identify the ancestral oomycete secretome and reveal gene acquisitions by horizontal gene transfer.</title>
        <authorList>
            <person name="Misner I."/>
            <person name="Blouin N."/>
            <person name="Leonard G."/>
            <person name="Richards T.A."/>
            <person name="Lane C.E."/>
        </authorList>
    </citation>
    <scope>NUCLEOTIDE SEQUENCE [LARGE SCALE GENOMIC DNA]</scope>
    <source>
        <strain evidence="1 2">ATCC 34112</strain>
    </source>
</reference>
<keyword evidence="2" id="KW-1185">Reference proteome</keyword>
<protein>
    <submittedName>
        <fullName evidence="1">Uncharacterized protein</fullName>
    </submittedName>
</protein>
<accession>A0A1W0AD09</accession>
<dbReference type="SUPFAM" id="SSF109604">
    <property type="entry name" value="HD-domain/PDEase-like"/>
    <property type="match status" value="1"/>
</dbReference>
<dbReference type="OrthoDB" id="9991235at2759"/>
<dbReference type="GO" id="GO:0008832">
    <property type="term" value="F:dGTPase activity"/>
    <property type="evidence" value="ECO:0007669"/>
    <property type="project" value="TreeGrafter"/>
</dbReference>